<dbReference type="InterPro" id="IPR001173">
    <property type="entry name" value="Glyco_trans_2-like"/>
</dbReference>
<dbReference type="InParanoid" id="A0A140LCR2"/>
<dbReference type="InterPro" id="IPR029044">
    <property type="entry name" value="Nucleotide-diphossugar_trans"/>
</dbReference>
<dbReference type="SUPFAM" id="SSF53448">
    <property type="entry name" value="Nucleotide-diphospho-sugar transferases"/>
    <property type="match status" value="1"/>
</dbReference>
<dbReference type="Pfam" id="PF00535">
    <property type="entry name" value="Glycos_transf_2"/>
    <property type="match status" value="1"/>
</dbReference>
<keyword evidence="4" id="KW-1185">Reference proteome</keyword>
<dbReference type="Gene3D" id="3.90.550.10">
    <property type="entry name" value="Spore Coat Polysaccharide Biosynthesis Protein SpsA, Chain A"/>
    <property type="match status" value="1"/>
</dbReference>
<evidence type="ECO:0000313" key="4">
    <source>
        <dbReference type="Proteomes" id="UP000070427"/>
    </source>
</evidence>
<dbReference type="InterPro" id="IPR050834">
    <property type="entry name" value="Glycosyltransf_2"/>
</dbReference>
<accession>A0A140LCR2</accession>
<dbReference type="AlphaFoldDB" id="A0A140LCR2"/>
<keyword evidence="1" id="KW-0472">Membrane</keyword>
<comment type="caution">
    <text evidence="3">The sequence shown here is derived from an EMBL/GenBank/DDBJ whole genome shotgun (WGS) entry which is preliminary data.</text>
</comment>
<evidence type="ECO:0000256" key="1">
    <source>
        <dbReference type="SAM" id="Phobius"/>
    </source>
</evidence>
<feature type="transmembrane region" description="Helical" evidence="1">
    <location>
        <begin position="257"/>
        <end position="276"/>
    </location>
</feature>
<keyword evidence="1" id="KW-1133">Transmembrane helix</keyword>
<dbReference type="PANTHER" id="PTHR43685:SF2">
    <property type="entry name" value="GLYCOSYLTRANSFERASE 2-LIKE DOMAIN-CONTAINING PROTEIN"/>
    <property type="match status" value="1"/>
</dbReference>
<evidence type="ECO:0000259" key="2">
    <source>
        <dbReference type="Pfam" id="PF00535"/>
    </source>
</evidence>
<dbReference type="EMBL" id="LOED01000003">
    <property type="protein sequence ID" value="KXG78337.1"/>
    <property type="molecule type" value="Genomic_DNA"/>
</dbReference>
<name>A0A140LCR2_9FIRM</name>
<reference evidence="3 4" key="1">
    <citation type="submission" date="2015-12" db="EMBL/GenBank/DDBJ databases">
        <title>Draft genome sequnece of Fervidicola ferrireducens strain Y170.</title>
        <authorList>
            <person name="Patel B.K."/>
        </authorList>
    </citation>
    <scope>NUCLEOTIDE SEQUENCE [LARGE SCALE GENOMIC DNA]</scope>
    <source>
        <strain evidence="3 4">Y170</strain>
    </source>
</reference>
<gene>
    <name evidence="3" type="ORF">AN618_04030</name>
</gene>
<dbReference type="PANTHER" id="PTHR43685">
    <property type="entry name" value="GLYCOSYLTRANSFERASE"/>
    <property type="match status" value="1"/>
</dbReference>
<organism evidence="3 4">
    <name type="scientific">Fervidicola ferrireducens</name>
    <dbReference type="NCBI Taxonomy" id="520764"/>
    <lineage>
        <taxon>Bacteria</taxon>
        <taxon>Bacillati</taxon>
        <taxon>Bacillota</taxon>
        <taxon>Clostridia</taxon>
        <taxon>Thermosediminibacterales</taxon>
        <taxon>Thermosediminibacteraceae</taxon>
        <taxon>Fervidicola</taxon>
    </lineage>
</organism>
<dbReference type="OrthoDB" id="9771846at2"/>
<sequence>MRVRVAVCITTYKRPNGLARLLSALNEIAFRKIDPAIVDLEIIVVDNDPASSACTICETARFSGKWPLRYYVEPRRGISYARNAAVQLSQGADYVAFIDDDEWPHQYWLDELLEVQRTYNSEVVLGPVLPYYDPTTPSWVIKGRFFERPRYPTGTSIKYGRTGNALIKASVFEQIGLFDEKFALSGGEDTHFFMRLLQTGGKIIWADDAVVYEEVPKSRSNLHWILRRAYRVGNTLALCERELLKAPTTLTFRIAKALVRIAFGVVLLPPSFLVGFHSLVKSLVYILQGMGQLSGVVGIRYAEYK</sequence>
<dbReference type="RefSeq" id="WP_066351440.1">
    <property type="nucleotide sequence ID" value="NZ_LOED01000003.1"/>
</dbReference>
<protein>
    <recommendedName>
        <fullName evidence="2">Glycosyltransferase 2-like domain-containing protein</fullName>
    </recommendedName>
</protein>
<evidence type="ECO:0000313" key="3">
    <source>
        <dbReference type="EMBL" id="KXG78337.1"/>
    </source>
</evidence>
<keyword evidence="1" id="KW-0812">Transmembrane</keyword>
<dbReference type="Proteomes" id="UP000070427">
    <property type="component" value="Unassembled WGS sequence"/>
</dbReference>
<dbReference type="STRING" id="520764.AN618_04030"/>
<feature type="domain" description="Glycosyltransferase 2-like" evidence="2">
    <location>
        <begin position="7"/>
        <end position="175"/>
    </location>
</feature>
<proteinExistence type="predicted"/>